<dbReference type="InterPro" id="IPR052802">
    <property type="entry name" value="KNTC1"/>
</dbReference>
<sequence>VFIKHGCELKSFHESNPLKLYGKRIKENDFEQAKLIAKEFNLNTMDVLKSKFIYLREQDNVVVNEEMINELNEIEDEEFILDFCLNVECESIESFNLIYDFGIEKFPIMQSLVYKFGTFKLLNLSVKEWKRFKRIGMYEEAIKYLKQGDIYKSFVLIKRHFEEIENVLQVLENIPTNRNPKDYSILVSILIKEEMSEWVEKRCRFIEHYLQNASLALEFLNIVWKFNSNENINRLKVELELIVYLKEKHSIIKRLGDDLSDQGVINVMMERITCIELIPKEIENHIKPFCIKRGIDYEELIVDYCLKVEDLDFISSLINCLKSDDKKMELILNLLKDLNSENLINSTILLNEFTNSDSDSTLNNLIKMIMFSM</sequence>
<dbReference type="GO" id="GO:0000070">
    <property type="term" value="P:mitotic sister chromatid segregation"/>
    <property type="evidence" value="ECO:0007669"/>
    <property type="project" value="TreeGrafter"/>
</dbReference>
<evidence type="ECO:0000313" key="2">
    <source>
        <dbReference type="EMBL" id="RKP17115.1"/>
    </source>
</evidence>
<reference evidence="3" key="1">
    <citation type="journal article" date="2018" name="Nat. Microbiol.">
        <title>Leveraging single-cell genomics to expand the fungal tree of life.</title>
        <authorList>
            <person name="Ahrendt S.R."/>
            <person name="Quandt C.A."/>
            <person name="Ciobanu D."/>
            <person name="Clum A."/>
            <person name="Salamov A."/>
            <person name="Andreopoulos B."/>
            <person name="Cheng J.F."/>
            <person name="Woyke T."/>
            <person name="Pelin A."/>
            <person name="Henrissat B."/>
            <person name="Reynolds N.K."/>
            <person name="Benny G.L."/>
            <person name="Smith M.E."/>
            <person name="James T.Y."/>
            <person name="Grigoriev I.V."/>
        </authorList>
    </citation>
    <scope>NUCLEOTIDE SEQUENCE [LARGE SCALE GENOMIC DNA]</scope>
    <source>
        <strain evidence="3">CSF55</strain>
    </source>
</reference>
<dbReference type="PANTHER" id="PTHR15688:SF1">
    <property type="entry name" value="KINETOCHORE-ASSOCIATED PROTEIN 1"/>
    <property type="match status" value="1"/>
</dbReference>
<dbReference type="GO" id="GO:1990423">
    <property type="term" value="C:RZZ complex"/>
    <property type="evidence" value="ECO:0007669"/>
    <property type="project" value="TreeGrafter"/>
</dbReference>
<dbReference type="InterPro" id="IPR055403">
    <property type="entry name" value="ARM_KNTC1_1st"/>
</dbReference>
<protein>
    <recommendedName>
        <fullName evidence="1">KNTC1 first ARM-repeats domain-containing protein</fullName>
    </recommendedName>
</protein>
<dbReference type="GO" id="GO:0005828">
    <property type="term" value="C:kinetochore microtubule"/>
    <property type="evidence" value="ECO:0007669"/>
    <property type="project" value="TreeGrafter"/>
</dbReference>
<dbReference type="GO" id="GO:0007094">
    <property type="term" value="P:mitotic spindle assembly checkpoint signaling"/>
    <property type="evidence" value="ECO:0007669"/>
    <property type="project" value="TreeGrafter"/>
</dbReference>
<dbReference type="EMBL" id="ML006021">
    <property type="protein sequence ID" value="RKP17115.1"/>
    <property type="molecule type" value="Genomic_DNA"/>
</dbReference>
<gene>
    <name evidence="2" type="ORF">ROZALSC1DRAFT_24532</name>
</gene>
<evidence type="ECO:0000313" key="3">
    <source>
        <dbReference type="Proteomes" id="UP000281549"/>
    </source>
</evidence>
<dbReference type="PANTHER" id="PTHR15688">
    <property type="entry name" value="KINETOCHORE-ASSOCIATED PROTEIN 1"/>
    <property type="match status" value="1"/>
</dbReference>
<name>A0A4P9YDB0_ROZAC</name>
<evidence type="ECO:0000259" key="1">
    <source>
        <dbReference type="Pfam" id="PF24520"/>
    </source>
</evidence>
<proteinExistence type="predicted"/>
<dbReference type="GO" id="GO:0031267">
    <property type="term" value="F:small GTPase binding"/>
    <property type="evidence" value="ECO:0007669"/>
    <property type="project" value="TreeGrafter"/>
</dbReference>
<organism evidence="2 3">
    <name type="scientific">Rozella allomycis (strain CSF55)</name>
    <dbReference type="NCBI Taxonomy" id="988480"/>
    <lineage>
        <taxon>Eukaryota</taxon>
        <taxon>Fungi</taxon>
        <taxon>Fungi incertae sedis</taxon>
        <taxon>Cryptomycota</taxon>
        <taxon>Cryptomycota incertae sedis</taxon>
        <taxon>Rozella</taxon>
    </lineage>
</organism>
<dbReference type="AlphaFoldDB" id="A0A4P9YDB0"/>
<dbReference type="GO" id="GO:1903394">
    <property type="term" value="P:protein localization to kinetochore involved in kinetochore assembly"/>
    <property type="evidence" value="ECO:0007669"/>
    <property type="project" value="TreeGrafter"/>
</dbReference>
<accession>A0A4P9YDB0</accession>
<feature type="domain" description="KNTC1 first ARM-repeats" evidence="1">
    <location>
        <begin position="25"/>
        <end position="211"/>
    </location>
</feature>
<dbReference type="GO" id="GO:0005737">
    <property type="term" value="C:cytoplasm"/>
    <property type="evidence" value="ECO:0007669"/>
    <property type="project" value="TreeGrafter"/>
</dbReference>
<feature type="non-terminal residue" evidence="2">
    <location>
        <position position="1"/>
    </location>
</feature>
<dbReference type="Proteomes" id="UP000281549">
    <property type="component" value="Unassembled WGS sequence"/>
</dbReference>
<dbReference type="Pfam" id="PF24520">
    <property type="entry name" value="ARM_KNTC1_1st"/>
    <property type="match status" value="1"/>
</dbReference>